<evidence type="ECO:0000256" key="5">
    <source>
        <dbReference type="ARBA" id="ARBA00022842"/>
    </source>
</evidence>
<dbReference type="GO" id="GO:0046872">
    <property type="term" value="F:metal ion binding"/>
    <property type="evidence" value="ECO:0007669"/>
    <property type="project" value="UniProtKB-KW"/>
</dbReference>
<dbReference type="InterPro" id="IPR005494">
    <property type="entry name" value="GSPS_pre-ATP-grasp-like_dom"/>
</dbReference>
<dbReference type="RefSeq" id="WP_131919341.1">
    <property type="nucleotide sequence ID" value="NZ_JAOQNU010000012.1"/>
</dbReference>
<dbReference type="Pfam" id="PF03738">
    <property type="entry name" value="GSP_synth"/>
    <property type="match status" value="1"/>
</dbReference>
<evidence type="ECO:0000256" key="4">
    <source>
        <dbReference type="ARBA" id="ARBA00022840"/>
    </source>
</evidence>
<dbReference type="Proteomes" id="UP000294813">
    <property type="component" value="Unassembled WGS sequence"/>
</dbReference>
<keyword evidence="3" id="KW-0547">Nucleotide-binding</keyword>
<protein>
    <submittedName>
        <fullName evidence="7">Glutathionylspermidine synthase</fullName>
    </submittedName>
</protein>
<keyword evidence="8" id="KW-1185">Reference proteome</keyword>
<dbReference type="GO" id="GO:0016874">
    <property type="term" value="F:ligase activity"/>
    <property type="evidence" value="ECO:0007669"/>
    <property type="project" value="UniProtKB-KW"/>
</dbReference>
<evidence type="ECO:0000256" key="2">
    <source>
        <dbReference type="ARBA" id="ARBA00022723"/>
    </source>
</evidence>
<sequence>MRIQEHPLLGQGDRYIDKWEAFFAGLIEGGLSWAFDACGHHYLNLSAMVLNARECRAMEEAHGRVVVLYNEMLALVRKFPELLCDLGIPEPLHRLCLRDDIAALTAYGRFDWMVGADGEPKLLEFNAETPGGILEATSAQRLITCEYPGFLDPNADTASRVLDSLANSVTVQGGNSLSSPVAVIGFLDDPEERAILHYIAQAYGNSFVGDIRTLEVGPEGATVGGRWAELIYSHYSVEWMAKDRGGAAMMAALESGVVRLVNPPKTLIAHSKALPAVAWIARDRLSAAAQEAIDRHLPRTAFEREALMDSITFEKPLHGREGRGIRKLEPREPGSSGFGDVVYQEGVSVTALEFPTVRNGRVVREPLFPTIGTFCIARQPGVMGEFGGYFTRLGPDVIGAANVRWVPTLVEK</sequence>
<evidence type="ECO:0000256" key="1">
    <source>
        <dbReference type="ARBA" id="ARBA00022598"/>
    </source>
</evidence>
<comment type="caution">
    <text evidence="7">The sequence shown here is derived from an EMBL/GenBank/DDBJ whole genome shotgun (WGS) entry which is preliminary data.</text>
</comment>
<feature type="domain" description="Glutathionylspermidine synthase pre-ATP-grasp-like" evidence="6">
    <location>
        <begin position="28"/>
        <end position="357"/>
    </location>
</feature>
<keyword evidence="2" id="KW-0479">Metal-binding</keyword>
<name>A0A4R2RMV1_9FIRM</name>
<reference evidence="7 8" key="1">
    <citation type="submission" date="2019-03" db="EMBL/GenBank/DDBJ databases">
        <title>Genomic Encyclopedia of Type Strains, Phase IV (KMG-IV): sequencing the most valuable type-strain genomes for metagenomic binning, comparative biology and taxonomic classification.</title>
        <authorList>
            <person name="Goeker M."/>
        </authorList>
    </citation>
    <scope>NUCLEOTIDE SEQUENCE [LARGE SCALE GENOMIC DNA]</scope>
    <source>
        <strain evidence="7 8">DSM 11170</strain>
    </source>
</reference>
<evidence type="ECO:0000313" key="7">
    <source>
        <dbReference type="EMBL" id="TCP63989.1"/>
    </source>
</evidence>
<organism evidence="7 8">
    <name type="scientific">Heliophilum fasciatum</name>
    <dbReference type="NCBI Taxonomy" id="35700"/>
    <lineage>
        <taxon>Bacteria</taxon>
        <taxon>Bacillati</taxon>
        <taxon>Bacillota</taxon>
        <taxon>Clostridia</taxon>
        <taxon>Eubacteriales</taxon>
        <taxon>Heliobacteriaceae</taxon>
        <taxon>Heliophilum</taxon>
    </lineage>
</organism>
<dbReference type="OrthoDB" id="9765517at2"/>
<accession>A0A4R2RMV1</accession>
<keyword evidence="4" id="KW-0067">ATP-binding</keyword>
<dbReference type="AlphaFoldDB" id="A0A4R2RMV1"/>
<keyword evidence="1" id="KW-0436">Ligase</keyword>
<evidence type="ECO:0000313" key="8">
    <source>
        <dbReference type="Proteomes" id="UP000294813"/>
    </source>
</evidence>
<dbReference type="EMBL" id="SLXT01000013">
    <property type="protein sequence ID" value="TCP63989.1"/>
    <property type="molecule type" value="Genomic_DNA"/>
</dbReference>
<evidence type="ECO:0000256" key="3">
    <source>
        <dbReference type="ARBA" id="ARBA00022741"/>
    </source>
</evidence>
<gene>
    <name evidence="7" type="ORF">EDD73_11339</name>
</gene>
<dbReference type="GO" id="GO:0005524">
    <property type="term" value="F:ATP binding"/>
    <property type="evidence" value="ECO:0007669"/>
    <property type="project" value="UniProtKB-KW"/>
</dbReference>
<proteinExistence type="predicted"/>
<dbReference type="SUPFAM" id="SSF56059">
    <property type="entry name" value="Glutathione synthetase ATP-binding domain-like"/>
    <property type="match status" value="1"/>
</dbReference>
<keyword evidence="5" id="KW-0460">Magnesium</keyword>
<evidence type="ECO:0000259" key="6">
    <source>
        <dbReference type="Pfam" id="PF03738"/>
    </source>
</evidence>